<dbReference type="Gene3D" id="1.25.40.180">
    <property type="match status" value="1"/>
</dbReference>
<dbReference type="GO" id="GO:0016281">
    <property type="term" value="C:eukaryotic translation initiation factor 4F complex"/>
    <property type="evidence" value="ECO:0007669"/>
    <property type="project" value="TreeGrafter"/>
</dbReference>
<evidence type="ECO:0000256" key="2">
    <source>
        <dbReference type="ARBA" id="ARBA00022540"/>
    </source>
</evidence>
<keyword evidence="7" id="KW-1185">Reference proteome</keyword>
<evidence type="ECO:0000313" key="7">
    <source>
        <dbReference type="Proteomes" id="UP001162131"/>
    </source>
</evidence>
<dbReference type="SUPFAM" id="SSF48371">
    <property type="entry name" value="ARM repeat"/>
    <property type="match status" value="1"/>
</dbReference>
<dbReference type="Proteomes" id="UP001162131">
    <property type="component" value="Unassembled WGS sequence"/>
</dbReference>
<protein>
    <recommendedName>
        <fullName evidence="5">MIF4G domain-containing protein</fullName>
    </recommendedName>
</protein>
<gene>
    <name evidence="6" type="ORF">BSTOLATCC_MIC62438</name>
</gene>
<dbReference type="GO" id="GO:0003743">
    <property type="term" value="F:translation initiation factor activity"/>
    <property type="evidence" value="ECO:0007669"/>
    <property type="project" value="UniProtKB-KW"/>
</dbReference>
<evidence type="ECO:0000313" key="6">
    <source>
        <dbReference type="EMBL" id="CAG9334853.1"/>
    </source>
</evidence>
<feature type="region of interest" description="Disordered" evidence="4">
    <location>
        <begin position="1"/>
        <end position="38"/>
    </location>
</feature>
<comment type="caution">
    <text evidence="6">The sequence shown here is derived from an EMBL/GenBank/DDBJ whole genome shotgun (WGS) entry which is preliminary data.</text>
</comment>
<organism evidence="6 7">
    <name type="scientific">Blepharisma stoltei</name>
    <dbReference type="NCBI Taxonomy" id="1481888"/>
    <lineage>
        <taxon>Eukaryota</taxon>
        <taxon>Sar</taxon>
        <taxon>Alveolata</taxon>
        <taxon>Ciliophora</taxon>
        <taxon>Postciliodesmatophora</taxon>
        <taxon>Heterotrichea</taxon>
        <taxon>Heterotrichida</taxon>
        <taxon>Blepharismidae</taxon>
        <taxon>Blepharisma</taxon>
    </lineage>
</organism>
<comment type="similarity">
    <text evidence="1">Belongs to the eukaryotic initiation factor 4G family.</text>
</comment>
<evidence type="ECO:0000259" key="5">
    <source>
        <dbReference type="SMART" id="SM00543"/>
    </source>
</evidence>
<keyword evidence="2" id="KW-0396">Initiation factor</keyword>
<dbReference type="AlphaFoldDB" id="A0AAU9K5L1"/>
<dbReference type="EMBL" id="CAJZBQ010000060">
    <property type="protein sequence ID" value="CAG9334853.1"/>
    <property type="molecule type" value="Genomic_DNA"/>
</dbReference>
<dbReference type="SMART" id="SM00543">
    <property type="entry name" value="MIF4G"/>
    <property type="match status" value="1"/>
</dbReference>
<proteinExistence type="inferred from homology"/>
<name>A0AAU9K5L1_9CILI</name>
<evidence type="ECO:0000256" key="4">
    <source>
        <dbReference type="SAM" id="MobiDB-lite"/>
    </source>
</evidence>
<dbReference type="Pfam" id="PF02854">
    <property type="entry name" value="MIF4G"/>
    <property type="match status" value="1"/>
</dbReference>
<dbReference type="PANTHER" id="PTHR23253:SF9">
    <property type="entry name" value="EUKARYOTIC TRANSLATION INITIATION FACTOR 4 GAMMA 2"/>
    <property type="match status" value="1"/>
</dbReference>
<evidence type="ECO:0000256" key="1">
    <source>
        <dbReference type="ARBA" id="ARBA00005775"/>
    </source>
</evidence>
<reference evidence="6" key="1">
    <citation type="submission" date="2021-09" db="EMBL/GenBank/DDBJ databases">
        <authorList>
            <consortium name="AG Swart"/>
            <person name="Singh M."/>
            <person name="Singh A."/>
            <person name="Seah K."/>
            <person name="Emmerich C."/>
        </authorList>
    </citation>
    <scope>NUCLEOTIDE SEQUENCE</scope>
    <source>
        <strain evidence="6">ATCC30299</strain>
    </source>
</reference>
<dbReference type="InterPro" id="IPR016024">
    <property type="entry name" value="ARM-type_fold"/>
</dbReference>
<sequence length="552" mass="63633">MIDSQSKFHRHPARILSAPPDEPNALRPESQKNSNLNLNANVFVPGGGNITIPEFKPTVSDNKTKFNIGATEFNPVKPTAPAIPPTSLKADAPEFTLRLGSSFTSQTKPLDAVVNVPEFIPKQQMEEQLLKIEEKIPEPSKIEEEIVEPEETFTQIFNRELTEEELKEEIEFSDVVIRVDDTITYSYEEIEKIRKELETLKEYFSISEALMQLSDRKIFEVFRKRDNKRHDSKKNQRKDKDWREKEQQGQVVKIVNWRREKTTEEEKIIQKAREHTAKLKEGKEEEEKIKRTIKVTLNKLSPSNLEKLRDQLLEIGKSSPSSLAILVAGIFDKAWSEPKYTQMYAQMCGYFKTEFDSYKFPGTEEEKAPKNSFKNELLIMCEESFKFVPSETDYEGLDEEQAEKKKTIHKKKTQGNVRFIGELFNVKLISTKIVLMCVHEMLGLDEGSQGRPGPLDEDKLEGACILLSTGGAGFERGSMRKDTNKVFEYLSGLIQSKETLSSKLRFKIMNLIDERASGWSKNKKDEPTTIEEVHAEYEKEQSIIQKRYESRR</sequence>
<dbReference type="InterPro" id="IPR003890">
    <property type="entry name" value="MIF4G-like_typ-3"/>
</dbReference>
<dbReference type="GO" id="GO:0003729">
    <property type="term" value="F:mRNA binding"/>
    <property type="evidence" value="ECO:0007669"/>
    <property type="project" value="TreeGrafter"/>
</dbReference>
<accession>A0AAU9K5L1</accession>
<keyword evidence="3" id="KW-0648">Protein biosynthesis</keyword>
<feature type="domain" description="MIF4G" evidence="5">
    <location>
        <begin position="290"/>
        <end position="518"/>
    </location>
</feature>
<evidence type="ECO:0000256" key="3">
    <source>
        <dbReference type="ARBA" id="ARBA00022917"/>
    </source>
</evidence>
<dbReference type="PANTHER" id="PTHR23253">
    <property type="entry name" value="EUKARYOTIC TRANSLATION INITIATION FACTOR 4 GAMMA"/>
    <property type="match status" value="1"/>
</dbReference>